<dbReference type="AlphaFoldDB" id="A0A231HB92"/>
<protein>
    <submittedName>
        <fullName evidence="4">(R)-specific enoyl-CoA hydratase</fullName>
        <ecNumber evidence="4">4.2.1.119</ecNumber>
    </submittedName>
</protein>
<organism evidence="4 5">
    <name type="scientific">Nocardia cerradoensis</name>
    <dbReference type="NCBI Taxonomy" id="85688"/>
    <lineage>
        <taxon>Bacteria</taxon>
        <taxon>Bacillati</taxon>
        <taxon>Actinomycetota</taxon>
        <taxon>Actinomycetes</taxon>
        <taxon>Mycobacteriales</taxon>
        <taxon>Nocardiaceae</taxon>
        <taxon>Nocardia</taxon>
    </lineage>
</organism>
<keyword evidence="5" id="KW-1185">Reference proteome</keyword>
<evidence type="ECO:0000313" key="5">
    <source>
        <dbReference type="Proteomes" id="UP000215506"/>
    </source>
</evidence>
<dbReference type="Gene3D" id="3.10.129.10">
    <property type="entry name" value="Hotdog Thioesterase"/>
    <property type="match status" value="2"/>
</dbReference>
<dbReference type="InterPro" id="IPR002539">
    <property type="entry name" value="MaoC-like_dom"/>
</dbReference>
<dbReference type="RefSeq" id="WP_094024570.1">
    <property type="nucleotide sequence ID" value="NZ_NGAF01000002.1"/>
</dbReference>
<dbReference type="EMBL" id="NGAF01000002">
    <property type="protein sequence ID" value="OXR46118.1"/>
    <property type="molecule type" value="Genomic_DNA"/>
</dbReference>
<evidence type="ECO:0000259" key="3">
    <source>
        <dbReference type="Pfam" id="PF13452"/>
    </source>
</evidence>
<dbReference type="CDD" id="cd03453">
    <property type="entry name" value="SAV4209_like"/>
    <property type="match status" value="1"/>
</dbReference>
<dbReference type="CDD" id="cd03441">
    <property type="entry name" value="R_hydratase_like"/>
    <property type="match status" value="1"/>
</dbReference>
<evidence type="ECO:0000259" key="2">
    <source>
        <dbReference type="Pfam" id="PF01575"/>
    </source>
</evidence>
<evidence type="ECO:0000256" key="1">
    <source>
        <dbReference type="ARBA" id="ARBA00005254"/>
    </source>
</evidence>
<name>A0A231HB92_9NOCA</name>
<sequence length="347" mass="37562">MPELAPDAPASTALAGRHYRIRDRYEVGREKVREFARAVQNHHPAHHFEADAAKLGWDAVVAPPTFASVLGMATTQALLDSVLSEYDLSQILQTDQVFHIHRPILAGDVLRSEAEIESVRHLRGNDFITVKATVLDADDTVVQVGITTIVARLGAEVDADIVRLVDGVVMHRREVGATAPEVLIPIGTEEATPEPSRADSRRDVTVDTQPNFDDLAVGDRLPTATMRLTRGDLVNYAGVAGDPNPIHFSDRAAELAGLPTVVAHGMLTMGLGAHYLTSWLGDPGAIESYSVRFSGYVPVQRFSPAEIEFSARIKSLDPERRVATILLSATSAGKKLFGRALAEVQLS</sequence>
<feature type="domain" description="FAS1-like dehydratase" evidence="3">
    <location>
        <begin position="14"/>
        <end position="142"/>
    </location>
</feature>
<dbReference type="SUPFAM" id="SSF54637">
    <property type="entry name" value="Thioesterase/thiol ester dehydrase-isomerase"/>
    <property type="match status" value="2"/>
</dbReference>
<dbReference type="Proteomes" id="UP000215506">
    <property type="component" value="Unassembled WGS sequence"/>
</dbReference>
<dbReference type="NCBIfam" id="NF040620">
    <property type="entry name" value="fused_HadA_HadB"/>
    <property type="match status" value="1"/>
</dbReference>
<dbReference type="GO" id="GO:0019171">
    <property type="term" value="F:(3R)-hydroxyacyl-[acyl-carrier-protein] dehydratase activity"/>
    <property type="evidence" value="ECO:0007669"/>
    <property type="project" value="TreeGrafter"/>
</dbReference>
<evidence type="ECO:0000313" key="4">
    <source>
        <dbReference type="EMBL" id="OXR46118.1"/>
    </source>
</evidence>
<reference evidence="4 5" key="1">
    <citation type="submission" date="2017-07" db="EMBL/GenBank/DDBJ databases">
        <title>First draft Genome Sequence of Nocardia cerradoensis isolated from human infection.</title>
        <authorList>
            <person name="Carrasco G."/>
        </authorList>
    </citation>
    <scope>NUCLEOTIDE SEQUENCE [LARGE SCALE GENOMIC DNA]</scope>
    <source>
        <strain evidence="4 5">CNM20130759</strain>
    </source>
</reference>
<accession>A0A231HB92</accession>
<feature type="domain" description="MaoC-like" evidence="2">
    <location>
        <begin position="224"/>
        <end position="300"/>
    </location>
</feature>
<dbReference type="PANTHER" id="PTHR43437:SF3">
    <property type="entry name" value="HYDROXYACYL-THIOESTER DEHYDRATASE TYPE 2, MITOCHONDRIAL"/>
    <property type="match status" value="1"/>
</dbReference>
<gene>
    <name evidence="4" type="primary">phaJ</name>
    <name evidence="4" type="ORF">B7C42_01083</name>
</gene>
<dbReference type="Pfam" id="PF13452">
    <property type="entry name" value="FAS1_DH_region"/>
    <property type="match status" value="1"/>
</dbReference>
<dbReference type="PANTHER" id="PTHR43437">
    <property type="entry name" value="HYDROXYACYL-THIOESTER DEHYDRATASE TYPE 2, MITOCHONDRIAL-RELATED"/>
    <property type="match status" value="1"/>
</dbReference>
<dbReference type="InterPro" id="IPR029069">
    <property type="entry name" value="HotDog_dom_sf"/>
</dbReference>
<dbReference type="GO" id="GO:0006633">
    <property type="term" value="P:fatty acid biosynthetic process"/>
    <property type="evidence" value="ECO:0007669"/>
    <property type="project" value="TreeGrafter"/>
</dbReference>
<comment type="caution">
    <text evidence="4">The sequence shown here is derived from an EMBL/GenBank/DDBJ whole genome shotgun (WGS) entry which is preliminary data.</text>
</comment>
<dbReference type="EC" id="4.2.1.119" evidence="4"/>
<dbReference type="Pfam" id="PF01575">
    <property type="entry name" value="MaoC_dehydratas"/>
    <property type="match status" value="1"/>
</dbReference>
<keyword evidence="4" id="KW-0456">Lyase</keyword>
<dbReference type="GO" id="GO:0018812">
    <property type="term" value="F:3-hydroxyacyl-CoA dehydratase activity"/>
    <property type="evidence" value="ECO:0007669"/>
    <property type="project" value="UniProtKB-EC"/>
</dbReference>
<comment type="similarity">
    <text evidence="1">Belongs to the enoyl-CoA hydratase/isomerase family.</text>
</comment>
<dbReference type="InterPro" id="IPR039569">
    <property type="entry name" value="FAS1-like_DH_region"/>
</dbReference>
<dbReference type="InterPro" id="IPR050965">
    <property type="entry name" value="UPF0336/Enoyl-CoA_hydratase"/>
</dbReference>
<proteinExistence type="inferred from homology"/>